<dbReference type="AlphaFoldDB" id="A0AAV6KEM6"/>
<dbReference type="InterPro" id="IPR009719">
    <property type="entry name" value="GIP1_N"/>
</dbReference>
<evidence type="ECO:0000313" key="3">
    <source>
        <dbReference type="EMBL" id="KAG5550960.1"/>
    </source>
</evidence>
<dbReference type="Pfam" id="PF06972">
    <property type="entry name" value="GIP1_N"/>
    <property type="match status" value="1"/>
</dbReference>
<feature type="region of interest" description="Disordered" evidence="1">
    <location>
        <begin position="688"/>
        <end position="762"/>
    </location>
</feature>
<feature type="region of interest" description="Disordered" evidence="1">
    <location>
        <begin position="194"/>
        <end position="215"/>
    </location>
</feature>
<evidence type="ECO:0000313" key="4">
    <source>
        <dbReference type="Proteomes" id="UP000823749"/>
    </source>
</evidence>
<organism evidence="3 4">
    <name type="scientific">Rhododendron griersonianum</name>
    <dbReference type="NCBI Taxonomy" id="479676"/>
    <lineage>
        <taxon>Eukaryota</taxon>
        <taxon>Viridiplantae</taxon>
        <taxon>Streptophyta</taxon>
        <taxon>Embryophyta</taxon>
        <taxon>Tracheophyta</taxon>
        <taxon>Spermatophyta</taxon>
        <taxon>Magnoliopsida</taxon>
        <taxon>eudicotyledons</taxon>
        <taxon>Gunneridae</taxon>
        <taxon>Pentapetalae</taxon>
        <taxon>asterids</taxon>
        <taxon>Ericales</taxon>
        <taxon>Ericaceae</taxon>
        <taxon>Ericoideae</taxon>
        <taxon>Rhodoreae</taxon>
        <taxon>Rhododendron</taxon>
    </lineage>
</organism>
<comment type="caution">
    <text evidence="3">The sequence shown here is derived from an EMBL/GenBank/DDBJ whole genome shotgun (WGS) entry which is preliminary data.</text>
</comment>
<keyword evidence="4" id="KW-1185">Reference proteome</keyword>
<dbReference type="GO" id="GO:0051082">
    <property type="term" value="F:unfolded protein binding"/>
    <property type="evidence" value="ECO:0007669"/>
    <property type="project" value="TreeGrafter"/>
</dbReference>
<name>A0AAV6KEM6_9ERIC</name>
<feature type="region of interest" description="Disordered" evidence="1">
    <location>
        <begin position="629"/>
        <end position="648"/>
    </location>
</feature>
<feature type="compositionally biased region" description="Polar residues" evidence="1">
    <location>
        <begin position="737"/>
        <end position="754"/>
    </location>
</feature>
<dbReference type="EMBL" id="JACTNZ010000004">
    <property type="protein sequence ID" value="KAG5550960.1"/>
    <property type="molecule type" value="Genomic_DNA"/>
</dbReference>
<feature type="compositionally biased region" description="Polar residues" evidence="1">
    <location>
        <begin position="194"/>
        <end position="210"/>
    </location>
</feature>
<dbReference type="PANTHER" id="PTHR46775">
    <property type="entry name" value="FLOCCULATION PROTEIN (DUF1296)"/>
    <property type="match status" value="1"/>
</dbReference>
<dbReference type="SUPFAM" id="SSF46934">
    <property type="entry name" value="UBA-like"/>
    <property type="match status" value="1"/>
</dbReference>
<dbReference type="Proteomes" id="UP000823749">
    <property type="component" value="Chromosome 4"/>
</dbReference>
<protein>
    <recommendedName>
        <fullName evidence="2">GBF-interacting protein 1 N-terminal domain-containing protein</fullName>
    </recommendedName>
</protein>
<evidence type="ECO:0000259" key="2">
    <source>
        <dbReference type="Pfam" id="PF06972"/>
    </source>
</evidence>
<feature type="domain" description="GBF-interacting protein 1 N-terminal" evidence="2">
    <location>
        <begin position="18"/>
        <end position="62"/>
    </location>
</feature>
<proteinExistence type="predicted"/>
<evidence type="ECO:0000256" key="1">
    <source>
        <dbReference type="SAM" id="MobiDB-lite"/>
    </source>
</evidence>
<dbReference type="InterPro" id="IPR044277">
    <property type="entry name" value="GIP1"/>
</dbReference>
<dbReference type="PANTHER" id="PTHR46775:SF2">
    <property type="entry name" value="GBF-INTERACTING PROTEIN 1-LIKE"/>
    <property type="match status" value="1"/>
</dbReference>
<gene>
    <name evidence="3" type="ORF">RHGRI_009397</name>
</gene>
<sequence length="831" mass="89152">MRIMSSSSNSSGGSRVLIPSSVRKTIHDIKEIAAKHSDEDIYLMLKECNMDPDETAQRLLYLGIIRIFFVHGLSNIHLIVKLVFSRKILEDNNVPFDLADTFQEVKKKRDLRKPNVNSRISEESRWKMGTQGRGFRGGRGHYSSSTIYHGAGGGRNASAPKENGVNIRVERGFNPLPTVPEKTEKNTNSRVTISSNISVSGPTSIPNGSSGHEHAPHQSAGITCNICRGIYWFWVLVNNAYLQTFSVKQTPPPLPLLWLVLELNKGRGHLHFHLLACSTNCVFGFYFSASDPVVVPPLNSRNPGVGAIKDEVSSQRIASKSGASYPAVNGSIAEHTIANGVQATLGDVTCVNTVLQESLIVEKNVPLEHSQSSSLATTSEVISVIDGQSSQLVGLSEVVASEAVALALEGGSESLPEQEVSVLKDAISKLDMNLEKLKISRHQAVIFPDHLQVPEDIKNGLTFGSLDFEQSLNSGNGPDDSNGSLPVAVPEFLLEDDKAAKETSLSNLNVSSSAREGDYLDNSHSLPHVPDSKAHLKDVSSGLAPIYDHSKQDIMFSQGGPQYPFVHMGPHYGFPFIQPVLGSQLVQYEGAETQACDLFPVVLKSCSGYVIATCSVWSFVLLRSGNSTVSSTSATTQTATQPAGVGHSSIPLSPPPFPVFRQPYPPYYFPFGPYFPSFFVASNAQQLLGPGGSPQQPSTGNAFLSPPPPVQGTKFSVPQGKPGVSAENLPRFGVPSGYNSYSPSPAATSGNSAGSEEIVPPGLKENGVYSTVQQGEGPLLWLPAPGRDMLHANSFYNHLPPGQHAAFPPPPAGIYHPTQTMAATSTGHPLL</sequence>
<accession>A0AAV6KEM6</accession>
<reference evidence="3" key="1">
    <citation type="submission" date="2020-08" db="EMBL/GenBank/DDBJ databases">
        <title>Plant Genome Project.</title>
        <authorList>
            <person name="Zhang R.-G."/>
        </authorList>
    </citation>
    <scope>NUCLEOTIDE SEQUENCE</scope>
    <source>
        <strain evidence="3">WSP0</strain>
        <tissue evidence="3">Leaf</tissue>
    </source>
</reference>
<feature type="compositionally biased region" description="Low complexity" evidence="1">
    <location>
        <begin position="688"/>
        <end position="698"/>
    </location>
</feature>
<dbReference type="InterPro" id="IPR009060">
    <property type="entry name" value="UBA-like_sf"/>
</dbReference>
<feature type="compositionally biased region" description="Low complexity" evidence="1">
    <location>
        <begin position="629"/>
        <end position="641"/>
    </location>
</feature>